<accession>K0JXG7</accession>
<evidence type="ECO:0000256" key="2">
    <source>
        <dbReference type="SAM" id="MobiDB-lite"/>
    </source>
</evidence>
<evidence type="ECO:0000313" key="5">
    <source>
        <dbReference type="Proteomes" id="UP000006281"/>
    </source>
</evidence>
<keyword evidence="5" id="KW-1185">Reference proteome</keyword>
<reference evidence="4 5" key="1">
    <citation type="journal article" date="2012" name="BMC Genomics">
        <title>Complete genome sequence of Saccharothrix espanaensis DSM 44229T and comparison to the other completely sequenced Pseudonocardiaceae.</title>
        <authorList>
            <person name="Strobel T."/>
            <person name="Al-Dilaimi A."/>
            <person name="Blom J."/>
            <person name="Gessner A."/>
            <person name="Kalinowski J."/>
            <person name="Luzhetska M."/>
            <person name="Puhler A."/>
            <person name="Szczepanowski R."/>
            <person name="Bechthold A."/>
            <person name="Ruckert C."/>
        </authorList>
    </citation>
    <scope>NUCLEOTIDE SEQUENCE [LARGE SCALE GENOMIC DNA]</scope>
    <source>
        <strain evidence="5">ATCC 51144 / DSM 44229 / JCM 9112 / NBRC 15066 / NRRL 15764</strain>
    </source>
</reference>
<dbReference type="GO" id="GO:0003677">
    <property type="term" value="F:DNA binding"/>
    <property type="evidence" value="ECO:0007669"/>
    <property type="project" value="UniProtKB-KW"/>
</dbReference>
<organism evidence="4 5">
    <name type="scientific">Saccharothrix espanaensis (strain ATCC 51144 / DSM 44229 / JCM 9112 / NBRC 15066 / NRRL 15764)</name>
    <dbReference type="NCBI Taxonomy" id="1179773"/>
    <lineage>
        <taxon>Bacteria</taxon>
        <taxon>Bacillati</taxon>
        <taxon>Actinomycetota</taxon>
        <taxon>Actinomycetes</taxon>
        <taxon>Pseudonocardiales</taxon>
        <taxon>Pseudonocardiaceae</taxon>
        <taxon>Saccharothrix</taxon>
    </lineage>
</organism>
<dbReference type="SUPFAM" id="SSF46894">
    <property type="entry name" value="C-terminal effector domain of the bipartite response regulators"/>
    <property type="match status" value="1"/>
</dbReference>
<dbReference type="PRINTS" id="PR00038">
    <property type="entry name" value="HTHLUXR"/>
</dbReference>
<name>K0JXG7_SACES</name>
<dbReference type="SMART" id="SM00421">
    <property type="entry name" value="HTH_LUXR"/>
    <property type="match status" value="1"/>
</dbReference>
<dbReference type="InterPro" id="IPR016032">
    <property type="entry name" value="Sig_transdc_resp-reg_C-effctor"/>
</dbReference>
<dbReference type="eggNOG" id="COG2197">
    <property type="taxonomic scope" value="Bacteria"/>
</dbReference>
<dbReference type="PROSITE" id="PS50043">
    <property type="entry name" value="HTH_LUXR_2"/>
    <property type="match status" value="1"/>
</dbReference>
<dbReference type="PANTHER" id="PTHR43214:SF43">
    <property type="entry name" value="TWO-COMPONENT RESPONSE REGULATOR"/>
    <property type="match status" value="1"/>
</dbReference>
<dbReference type="InterPro" id="IPR039420">
    <property type="entry name" value="WalR-like"/>
</dbReference>
<dbReference type="InterPro" id="IPR000792">
    <property type="entry name" value="Tscrpt_reg_LuxR_C"/>
</dbReference>
<feature type="domain" description="HTH luxR-type" evidence="3">
    <location>
        <begin position="191"/>
        <end position="249"/>
    </location>
</feature>
<dbReference type="CDD" id="cd06170">
    <property type="entry name" value="LuxR_C_like"/>
    <property type="match status" value="1"/>
</dbReference>
<dbReference type="AlphaFoldDB" id="K0JXG7"/>
<dbReference type="STRING" id="1179773.BN6_21170"/>
<sequence length="265" mass="27702">MCAAPPRAPRVHGRPRLDTRGCSGAFDPRPLRVTSHRGFHVSIGGNVMQLALIMDNEVKRYGVAAMLAQVAGVDAVVCHGTAEEAVRAAAAIPDLMVMCATDLPSPGGPAAFDTPLLLLVDGTEGVGALGEVHSCVHALVDWSGLTPNVLADAVADVMAGKFYLSPVLARRVLGRQSTAGTQQWGPMGSGLTPRELEVLRRVAEGLSNKQVARQLQISEHGVKRLMGNVLAKLNSPNRTLAVVRAIEYGLLADPKSPAGSATSVA</sequence>
<dbReference type="EMBL" id="HE804045">
    <property type="protein sequence ID" value="CCH29439.1"/>
    <property type="molecule type" value="Genomic_DNA"/>
</dbReference>
<evidence type="ECO:0000256" key="1">
    <source>
        <dbReference type="ARBA" id="ARBA00023125"/>
    </source>
</evidence>
<dbReference type="Gene3D" id="1.10.10.10">
    <property type="entry name" value="Winged helix-like DNA-binding domain superfamily/Winged helix DNA-binding domain"/>
    <property type="match status" value="1"/>
</dbReference>
<feature type="region of interest" description="Disordered" evidence="2">
    <location>
        <begin position="1"/>
        <end position="21"/>
    </location>
</feature>
<keyword evidence="1" id="KW-0238">DNA-binding</keyword>
<proteinExistence type="predicted"/>
<gene>
    <name evidence="4" type="ordered locus">BN6_21170</name>
</gene>
<dbReference type="Pfam" id="PF00196">
    <property type="entry name" value="GerE"/>
    <property type="match status" value="1"/>
</dbReference>
<protein>
    <recommendedName>
        <fullName evidence="3">HTH luxR-type domain-containing protein</fullName>
    </recommendedName>
</protein>
<dbReference type="GO" id="GO:0006355">
    <property type="term" value="P:regulation of DNA-templated transcription"/>
    <property type="evidence" value="ECO:0007669"/>
    <property type="project" value="InterPro"/>
</dbReference>
<dbReference type="PATRIC" id="fig|1179773.3.peg.2112"/>
<dbReference type="Proteomes" id="UP000006281">
    <property type="component" value="Chromosome"/>
</dbReference>
<dbReference type="KEGG" id="sesp:BN6_21170"/>
<dbReference type="PANTHER" id="PTHR43214">
    <property type="entry name" value="TWO-COMPONENT RESPONSE REGULATOR"/>
    <property type="match status" value="1"/>
</dbReference>
<evidence type="ECO:0000259" key="3">
    <source>
        <dbReference type="PROSITE" id="PS50043"/>
    </source>
</evidence>
<evidence type="ECO:0000313" key="4">
    <source>
        <dbReference type="EMBL" id="CCH29439.1"/>
    </source>
</evidence>
<dbReference type="InterPro" id="IPR036388">
    <property type="entry name" value="WH-like_DNA-bd_sf"/>
</dbReference>
<dbReference type="HOGENOM" id="CLU_000445_90_10_11"/>